<dbReference type="PANTHER" id="PTHR16267:SF12">
    <property type="entry name" value="PHOSPHOINOSITIDE 3-KINASE ADAPTER PROTEIN 1"/>
    <property type="match status" value="1"/>
</dbReference>
<gene>
    <name evidence="1" type="ORF">M9458_026792</name>
</gene>
<sequence length="72" mass="8230">RNVELPTLLHFSAKYGFKKLTSLLMRCPGAMQAYSVMNKDGDYPNNLAEKSGFSDLRQYMDEYAVSELRECS</sequence>
<proteinExistence type="predicted"/>
<dbReference type="InterPro" id="IPR052446">
    <property type="entry name" value="B-cell_PI3K-Signaling_Adptrs"/>
</dbReference>
<evidence type="ECO:0000313" key="1">
    <source>
        <dbReference type="EMBL" id="KAL0177898.1"/>
    </source>
</evidence>
<organism evidence="1 2">
    <name type="scientific">Cirrhinus mrigala</name>
    <name type="common">Mrigala</name>
    <dbReference type="NCBI Taxonomy" id="683832"/>
    <lineage>
        <taxon>Eukaryota</taxon>
        <taxon>Metazoa</taxon>
        <taxon>Chordata</taxon>
        <taxon>Craniata</taxon>
        <taxon>Vertebrata</taxon>
        <taxon>Euteleostomi</taxon>
        <taxon>Actinopterygii</taxon>
        <taxon>Neopterygii</taxon>
        <taxon>Teleostei</taxon>
        <taxon>Ostariophysi</taxon>
        <taxon>Cypriniformes</taxon>
        <taxon>Cyprinidae</taxon>
        <taxon>Labeoninae</taxon>
        <taxon>Labeonini</taxon>
        <taxon>Cirrhinus</taxon>
    </lineage>
</organism>
<accession>A0ABD0PV46</accession>
<feature type="non-terminal residue" evidence="1">
    <location>
        <position position="1"/>
    </location>
</feature>
<dbReference type="PANTHER" id="PTHR16267">
    <property type="entry name" value="BANK1/PIK3AP1 FAMILY MEMBER"/>
    <property type="match status" value="1"/>
</dbReference>
<comment type="caution">
    <text evidence="1">The sequence shown here is derived from an EMBL/GenBank/DDBJ whole genome shotgun (WGS) entry which is preliminary data.</text>
</comment>
<dbReference type="EMBL" id="JAMKFB020000013">
    <property type="protein sequence ID" value="KAL0177898.1"/>
    <property type="molecule type" value="Genomic_DNA"/>
</dbReference>
<name>A0ABD0PV46_CIRMR</name>
<dbReference type="Proteomes" id="UP001529510">
    <property type="component" value="Unassembled WGS sequence"/>
</dbReference>
<reference evidence="1 2" key="1">
    <citation type="submission" date="2024-05" db="EMBL/GenBank/DDBJ databases">
        <title>Genome sequencing and assembly of Indian major carp, Cirrhinus mrigala (Hamilton, 1822).</title>
        <authorList>
            <person name="Mohindra V."/>
            <person name="Chowdhury L.M."/>
            <person name="Lal K."/>
            <person name="Jena J.K."/>
        </authorList>
    </citation>
    <scope>NUCLEOTIDE SEQUENCE [LARGE SCALE GENOMIC DNA]</scope>
    <source>
        <strain evidence="1">CM1030</strain>
        <tissue evidence="1">Blood</tissue>
    </source>
</reference>
<dbReference type="AlphaFoldDB" id="A0ABD0PV46"/>
<protein>
    <submittedName>
        <fullName evidence="1">Uncharacterized protein</fullName>
    </submittedName>
</protein>
<keyword evidence="2" id="KW-1185">Reference proteome</keyword>
<evidence type="ECO:0000313" key="2">
    <source>
        <dbReference type="Proteomes" id="UP001529510"/>
    </source>
</evidence>